<reference evidence="3" key="1">
    <citation type="journal article" date="2022" name="bioRxiv">
        <title>Sequencing and chromosome-scale assembly of the giantPleurodeles waltlgenome.</title>
        <authorList>
            <person name="Brown T."/>
            <person name="Elewa A."/>
            <person name="Iarovenko S."/>
            <person name="Subramanian E."/>
            <person name="Araus A.J."/>
            <person name="Petzold A."/>
            <person name="Susuki M."/>
            <person name="Suzuki K.-i.T."/>
            <person name="Hayashi T."/>
            <person name="Toyoda A."/>
            <person name="Oliveira C."/>
            <person name="Osipova E."/>
            <person name="Leigh N.D."/>
            <person name="Simon A."/>
            <person name="Yun M.H."/>
        </authorList>
    </citation>
    <scope>NUCLEOTIDE SEQUENCE</scope>
    <source>
        <strain evidence="3">20211129_DDA</strain>
        <tissue evidence="3">Liver</tissue>
    </source>
</reference>
<comment type="caution">
    <text evidence="3">The sequence shown here is derived from an EMBL/GenBank/DDBJ whole genome shotgun (WGS) entry which is preliminary data.</text>
</comment>
<keyword evidence="4" id="KW-1185">Reference proteome</keyword>
<gene>
    <name evidence="3" type="ORF">NDU88_000528</name>
</gene>
<feature type="compositionally biased region" description="Basic and acidic residues" evidence="1">
    <location>
        <begin position="32"/>
        <end position="43"/>
    </location>
</feature>
<feature type="region of interest" description="Disordered" evidence="1">
    <location>
        <begin position="31"/>
        <end position="61"/>
    </location>
</feature>
<feature type="signal peptide" evidence="2">
    <location>
        <begin position="1"/>
        <end position="28"/>
    </location>
</feature>
<protein>
    <recommendedName>
        <fullName evidence="5">Secreted protein</fullName>
    </recommendedName>
</protein>
<sequence length="109" mass="12227">MDEEQPRASLSGLCTAALLALGSTVSECAPQETEKHSENKLEKVSINGNESPTFSDSKDVSTQKCSFDSYYGIHTGKRIEYVHCAVNRNICIGEFVRPEEHRMQFVFYC</sequence>
<dbReference type="EMBL" id="JANPWB010000012">
    <property type="protein sequence ID" value="KAJ1112260.1"/>
    <property type="molecule type" value="Genomic_DNA"/>
</dbReference>
<evidence type="ECO:0008006" key="5">
    <source>
        <dbReference type="Google" id="ProtNLM"/>
    </source>
</evidence>
<feature type="compositionally biased region" description="Polar residues" evidence="1">
    <location>
        <begin position="46"/>
        <end position="55"/>
    </location>
</feature>
<organism evidence="3 4">
    <name type="scientific">Pleurodeles waltl</name>
    <name type="common">Iberian ribbed newt</name>
    <dbReference type="NCBI Taxonomy" id="8319"/>
    <lineage>
        <taxon>Eukaryota</taxon>
        <taxon>Metazoa</taxon>
        <taxon>Chordata</taxon>
        <taxon>Craniata</taxon>
        <taxon>Vertebrata</taxon>
        <taxon>Euteleostomi</taxon>
        <taxon>Amphibia</taxon>
        <taxon>Batrachia</taxon>
        <taxon>Caudata</taxon>
        <taxon>Salamandroidea</taxon>
        <taxon>Salamandridae</taxon>
        <taxon>Pleurodelinae</taxon>
        <taxon>Pleurodeles</taxon>
    </lineage>
</organism>
<proteinExistence type="predicted"/>
<evidence type="ECO:0000313" key="3">
    <source>
        <dbReference type="EMBL" id="KAJ1112260.1"/>
    </source>
</evidence>
<evidence type="ECO:0000256" key="1">
    <source>
        <dbReference type="SAM" id="MobiDB-lite"/>
    </source>
</evidence>
<accession>A0AAV7N880</accession>
<evidence type="ECO:0000313" key="4">
    <source>
        <dbReference type="Proteomes" id="UP001066276"/>
    </source>
</evidence>
<dbReference type="Proteomes" id="UP001066276">
    <property type="component" value="Chromosome 8"/>
</dbReference>
<feature type="chain" id="PRO_5043339134" description="Secreted protein" evidence="2">
    <location>
        <begin position="29"/>
        <end position="109"/>
    </location>
</feature>
<name>A0AAV7N880_PLEWA</name>
<dbReference type="AlphaFoldDB" id="A0AAV7N880"/>
<keyword evidence="2" id="KW-0732">Signal</keyword>
<evidence type="ECO:0000256" key="2">
    <source>
        <dbReference type="SAM" id="SignalP"/>
    </source>
</evidence>